<gene>
    <name evidence="6" type="primary">dmlR_28</name>
    <name evidence="6" type="ORF">LMG27174_06804</name>
</gene>
<evidence type="ECO:0000256" key="3">
    <source>
        <dbReference type="ARBA" id="ARBA00023125"/>
    </source>
</evidence>
<dbReference type="InterPro" id="IPR005119">
    <property type="entry name" value="LysR_subst-bd"/>
</dbReference>
<evidence type="ECO:0000259" key="5">
    <source>
        <dbReference type="PROSITE" id="PS50931"/>
    </source>
</evidence>
<dbReference type="InterPro" id="IPR058163">
    <property type="entry name" value="LysR-type_TF_proteobact-type"/>
</dbReference>
<organism evidence="6 7">
    <name type="scientific">Paraburkholderia rhynchosiae</name>
    <dbReference type="NCBI Taxonomy" id="487049"/>
    <lineage>
        <taxon>Bacteria</taxon>
        <taxon>Pseudomonadati</taxon>
        <taxon>Pseudomonadota</taxon>
        <taxon>Betaproteobacteria</taxon>
        <taxon>Burkholderiales</taxon>
        <taxon>Burkholderiaceae</taxon>
        <taxon>Paraburkholderia</taxon>
    </lineage>
</organism>
<evidence type="ECO:0000256" key="2">
    <source>
        <dbReference type="ARBA" id="ARBA00023015"/>
    </source>
</evidence>
<keyword evidence="4" id="KW-0804">Transcription</keyword>
<dbReference type="EMBL" id="CADIJZ010000049">
    <property type="protein sequence ID" value="CAB3741910.1"/>
    <property type="molecule type" value="Genomic_DNA"/>
</dbReference>
<evidence type="ECO:0000313" key="7">
    <source>
        <dbReference type="Proteomes" id="UP000494205"/>
    </source>
</evidence>
<dbReference type="RefSeq" id="WP_244973336.1">
    <property type="nucleotide sequence ID" value="NZ_CADIJZ010000049.1"/>
</dbReference>
<dbReference type="SUPFAM" id="SSF53850">
    <property type="entry name" value="Periplasmic binding protein-like II"/>
    <property type="match status" value="1"/>
</dbReference>
<accession>A0A6J5CN51</accession>
<dbReference type="PROSITE" id="PS50931">
    <property type="entry name" value="HTH_LYSR"/>
    <property type="match status" value="1"/>
</dbReference>
<dbReference type="GO" id="GO:0003700">
    <property type="term" value="F:DNA-binding transcription factor activity"/>
    <property type="evidence" value="ECO:0007669"/>
    <property type="project" value="InterPro"/>
</dbReference>
<dbReference type="AlphaFoldDB" id="A0A6J5CN51"/>
<keyword evidence="2" id="KW-0805">Transcription regulation</keyword>
<keyword evidence="3" id="KW-0238">DNA-binding</keyword>
<dbReference type="FunFam" id="3.40.190.290:FF:000001">
    <property type="entry name" value="Transcriptional regulator, LysR family"/>
    <property type="match status" value="1"/>
</dbReference>
<dbReference type="PANTHER" id="PTHR30537:SF5">
    <property type="entry name" value="HTH-TYPE TRANSCRIPTIONAL ACTIVATOR TTDR-RELATED"/>
    <property type="match status" value="1"/>
</dbReference>
<evidence type="ECO:0000256" key="4">
    <source>
        <dbReference type="ARBA" id="ARBA00023163"/>
    </source>
</evidence>
<dbReference type="PANTHER" id="PTHR30537">
    <property type="entry name" value="HTH-TYPE TRANSCRIPTIONAL REGULATOR"/>
    <property type="match status" value="1"/>
</dbReference>
<dbReference type="Gene3D" id="3.40.190.290">
    <property type="match status" value="1"/>
</dbReference>
<dbReference type="Pfam" id="PF00126">
    <property type="entry name" value="HTH_1"/>
    <property type="match status" value="1"/>
</dbReference>
<dbReference type="InterPro" id="IPR036388">
    <property type="entry name" value="WH-like_DNA-bd_sf"/>
</dbReference>
<dbReference type="GO" id="GO:0006351">
    <property type="term" value="P:DNA-templated transcription"/>
    <property type="evidence" value="ECO:0007669"/>
    <property type="project" value="TreeGrafter"/>
</dbReference>
<dbReference type="InterPro" id="IPR036390">
    <property type="entry name" value="WH_DNA-bd_sf"/>
</dbReference>
<sequence length="328" mass="36003">MAIFARVVERGSFTAAAEGSGMTPTMVGNHIRELERRLEGRLLNRTTRRQSLTELGKRYHARCLEILALVDFAELDAREMQSSPRGRLRVSCPVIYGTRVLVPALASYLDRYPAVQIELSLSDRFVDLAEEGFDAAIRAGVLPDSGLIARPLTHSPRIACASPAYLARHGKPQVPTDLAQHNCLAFMVATGPERVWRFLRPDSNGVERITVRGRLDVNGGLALREAALAGLGVIFQPQVMLQEDLDAGRLVRLFPDWPAQTWPIHVVHLPDAHMPPKLASFIAFLQETLGHDSKPVDSRRTGLSDQGFSGDASVVARAIASSSATRFD</sequence>
<dbReference type="GO" id="GO:0043565">
    <property type="term" value="F:sequence-specific DNA binding"/>
    <property type="evidence" value="ECO:0007669"/>
    <property type="project" value="TreeGrafter"/>
</dbReference>
<dbReference type="Pfam" id="PF03466">
    <property type="entry name" value="LysR_substrate"/>
    <property type="match status" value="1"/>
</dbReference>
<dbReference type="InterPro" id="IPR000847">
    <property type="entry name" value="LysR_HTH_N"/>
</dbReference>
<reference evidence="6 7" key="1">
    <citation type="submission" date="2020-04" db="EMBL/GenBank/DDBJ databases">
        <authorList>
            <person name="De Canck E."/>
        </authorList>
    </citation>
    <scope>NUCLEOTIDE SEQUENCE [LARGE SCALE GENOMIC DNA]</scope>
    <source>
        <strain evidence="6 7">LMG 27174</strain>
    </source>
</reference>
<name>A0A6J5CN51_9BURK</name>
<evidence type="ECO:0000256" key="1">
    <source>
        <dbReference type="ARBA" id="ARBA00009437"/>
    </source>
</evidence>
<feature type="domain" description="HTH lysR-type" evidence="5">
    <location>
        <begin position="1"/>
        <end position="53"/>
    </location>
</feature>
<proteinExistence type="inferred from homology"/>
<protein>
    <submittedName>
        <fullName evidence="6">HTH-type transcriptional regulator DmlR</fullName>
    </submittedName>
</protein>
<evidence type="ECO:0000313" key="6">
    <source>
        <dbReference type="EMBL" id="CAB3741910.1"/>
    </source>
</evidence>
<comment type="similarity">
    <text evidence="1">Belongs to the LysR transcriptional regulatory family.</text>
</comment>
<dbReference type="SUPFAM" id="SSF46785">
    <property type="entry name" value="Winged helix' DNA-binding domain"/>
    <property type="match status" value="1"/>
</dbReference>
<dbReference type="Gene3D" id="1.10.10.10">
    <property type="entry name" value="Winged helix-like DNA-binding domain superfamily/Winged helix DNA-binding domain"/>
    <property type="match status" value="1"/>
</dbReference>
<dbReference type="Proteomes" id="UP000494205">
    <property type="component" value="Unassembled WGS sequence"/>
</dbReference>